<dbReference type="Proteomes" id="UP000053097">
    <property type="component" value="Unassembled WGS sequence"/>
</dbReference>
<dbReference type="EMBL" id="KK107847">
    <property type="protein sequence ID" value="EZA47430.1"/>
    <property type="molecule type" value="Genomic_DNA"/>
</dbReference>
<evidence type="ECO:0000313" key="2">
    <source>
        <dbReference type="Proteomes" id="UP000053097"/>
    </source>
</evidence>
<evidence type="ECO:0000313" key="1">
    <source>
        <dbReference type="EMBL" id="EZA47430.1"/>
    </source>
</evidence>
<sequence length="143" mass="15359">MCTLAAIARSIAPICWHRLHPTGARPGAPAATYGAFGACDDASAPLTYAATAVPVLHNARRRVALRLTAPRPDPHCVHLRRACCVIISLSANRTDLCADSRSRCSPAPSASPLRQVRDLAARAPLRECMLTFMRLYVCVRGNA</sequence>
<organism evidence="1 2">
    <name type="scientific">Ooceraea biroi</name>
    <name type="common">Clonal raider ant</name>
    <name type="synonym">Cerapachys biroi</name>
    <dbReference type="NCBI Taxonomy" id="2015173"/>
    <lineage>
        <taxon>Eukaryota</taxon>
        <taxon>Metazoa</taxon>
        <taxon>Ecdysozoa</taxon>
        <taxon>Arthropoda</taxon>
        <taxon>Hexapoda</taxon>
        <taxon>Insecta</taxon>
        <taxon>Pterygota</taxon>
        <taxon>Neoptera</taxon>
        <taxon>Endopterygota</taxon>
        <taxon>Hymenoptera</taxon>
        <taxon>Apocrita</taxon>
        <taxon>Aculeata</taxon>
        <taxon>Formicoidea</taxon>
        <taxon>Formicidae</taxon>
        <taxon>Dorylinae</taxon>
        <taxon>Ooceraea</taxon>
    </lineage>
</organism>
<dbReference type="AlphaFoldDB" id="A0A026VUS9"/>
<gene>
    <name evidence="1" type="ORF">X777_15557</name>
</gene>
<reference evidence="1 2" key="1">
    <citation type="journal article" date="2014" name="Curr. Biol.">
        <title>The genome of the clonal raider ant Cerapachys biroi.</title>
        <authorList>
            <person name="Oxley P.R."/>
            <person name="Ji L."/>
            <person name="Fetter-Pruneda I."/>
            <person name="McKenzie S.K."/>
            <person name="Li C."/>
            <person name="Hu H."/>
            <person name="Zhang G."/>
            <person name="Kronauer D.J."/>
        </authorList>
    </citation>
    <scope>NUCLEOTIDE SEQUENCE [LARGE SCALE GENOMIC DNA]</scope>
</reference>
<protein>
    <submittedName>
        <fullName evidence="1">Uncharacterized protein</fullName>
    </submittedName>
</protein>
<name>A0A026VUS9_OOCBI</name>
<accession>A0A026VUS9</accession>
<keyword evidence="2" id="KW-1185">Reference proteome</keyword>
<proteinExistence type="predicted"/>